<feature type="domain" description="DUF6589" evidence="2">
    <location>
        <begin position="10"/>
        <end position="69"/>
    </location>
</feature>
<name>A0A409WC43_9AGAR</name>
<evidence type="ECO:0000313" key="4">
    <source>
        <dbReference type="Proteomes" id="UP000284706"/>
    </source>
</evidence>
<organism evidence="3 4">
    <name type="scientific">Gymnopilus dilepis</name>
    <dbReference type="NCBI Taxonomy" id="231916"/>
    <lineage>
        <taxon>Eukaryota</taxon>
        <taxon>Fungi</taxon>
        <taxon>Dikarya</taxon>
        <taxon>Basidiomycota</taxon>
        <taxon>Agaricomycotina</taxon>
        <taxon>Agaricomycetes</taxon>
        <taxon>Agaricomycetidae</taxon>
        <taxon>Agaricales</taxon>
        <taxon>Agaricineae</taxon>
        <taxon>Hymenogastraceae</taxon>
        <taxon>Gymnopilus</taxon>
    </lineage>
</organism>
<protein>
    <recommendedName>
        <fullName evidence="2">DUF6589 domain-containing protein</fullName>
    </recommendedName>
</protein>
<dbReference type="InterPro" id="IPR046496">
    <property type="entry name" value="DUF6589"/>
</dbReference>
<dbReference type="OrthoDB" id="3033641at2759"/>
<feature type="region of interest" description="Disordered" evidence="1">
    <location>
        <begin position="308"/>
        <end position="330"/>
    </location>
</feature>
<dbReference type="Proteomes" id="UP000284706">
    <property type="component" value="Unassembled WGS sequence"/>
</dbReference>
<dbReference type="AlphaFoldDB" id="A0A409WC43"/>
<evidence type="ECO:0000256" key="1">
    <source>
        <dbReference type="SAM" id="MobiDB-lite"/>
    </source>
</evidence>
<proteinExistence type="predicted"/>
<dbReference type="EMBL" id="NHYE01005200">
    <property type="protein sequence ID" value="PPQ76056.1"/>
    <property type="molecule type" value="Genomic_DNA"/>
</dbReference>
<keyword evidence="4" id="KW-1185">Reference proteome</keyword>
<comment type="caution">
    <text evidence="3">The sequence shown here is derived from an EMBL/GenBank/DDBJ whole genome shotgun (WGS) entry which is preliminary data.</text>
</comment>
<dbReference type="InParanoid" id="A0A409WC43"/>
<dbReference type="Pfam" id="PF20231">
    <property type="entry name" value="DUF6589"/>
    <property type="match status" value="1"/>
</dbReference>
<accession>A0A409WC43</accession>
<evidence type="ECO:0000313" key="3">
    <source>
        <dbReference type="EMBL" id="PPQ76056.1"/>
    </source>
</evidence>
<gene>
    <name evidence="3" type="ORF">CVT26_005438</name>
</gene>
<evidence type="ECO:0000259" key="2">
    <source>
        <dbReference type="Pfam" id="PF20231"/>
    </source>
</evidence>
<dbReference type="STRING" id="231916.A0A409WC43"/>
<sequence>MEPAPPTRYPKGDRVLANSVTLMCDALMSQELSYAIAEGDAGRVYEIMKVLLLTFAGSSHNKYTTYLLESDSEGQLEEQAGISENAKGPAACQSLAIIRPIISVPSFITLEALKKALICIKHLPLNLPQPCVEVLMHLLIQRYGTEQLWSFDLSSDRIMEFFHHHFSLCHPFSSTTEGRRIILKSRIRSSLSLTTLRPSTSVPGAIGPSMFIVADNLTGQAAVKTAYGAIAQWSSSGYICLLRPFSNLSSNNWGNSEMCDALKAPKTIPPYMIHGLMLTRHIQQVVKKLSDNQWREVMTATHAFAVTKGKKRSRSSSGNDAATADGYCKG</sequence>
<reference evidence="3 4" key="1">
    <citation type="journal article" date="2018" name="Evol. Lett.">
        <title>Horizontal gene cluster transfer increased hallucinogenic mushroom diversity.</title>
        <authorList>
            <person name="Reynolds H.T."/>
            <person name="Vijayakumar V."/>
            <person name="Gluck-Thaler E."/>
            <person name="Korotkin H.B."/>
            <person name="Matheny P.B."/>
            <person name="Slot J.C."/>
        </authorList>
    </citation>
    <scope>NUCLEOTIDE SEQUENCE [LARGE SCALE GENOMIC DNA]</scope>
    <source>
        <strain evidence="3 4">SRW20</strain>
    </source>
</reference>